<evidence type="ECO:0000256" key="2">
    <source>
        <dbReference type="ARBA" id="ARBA00023125"/>
    </source>
</evidence>
<dbReference type="AlphaFoldDB" id="A0A511SZ08"/>
<dbReference type="InterPro" id="IPR036271">
    <property type="entry name" value="Tet_transcr_reg_TetR-rel_C_sf"/>
</dbReference>
<organism evidence="6 9">
    <name type="scientific">Myxococcus fulvus</name>
    <dbReference type="NCBI Taxonomy" id="33"/>
    <lineage>
        <taxon>Bacteria</taxon>
        <taxon>Pseudomonadati</taxon>
        <taxon>Myxococcota</taxon>
        <taxon>Myxococcia</taxon>
        <taxon>Myxococcales</taxon>
        <taxon>Cystobacterineae</taxon>
        <taxon>Myxococcaceae</taxon>
        <taxon>Myxococcus</taxon>
    </lineage>
</organism>
<evidence type="ECO:0000256" key="1">
    <source>
        <dbReference type="ARBA" id="ARBA00023015"/>
    </source>
</evidence>
<accession>A0A511SZ08</accession>
<dbReference type="Gene3D" id="1.10.357.10">
    <property type="entry name" value="Tetracycline Repressor, domain 2"/>
    <property type="match status" value="1"/>
</dbReference>
<dbReference type="InterPro" id="IPR001647">
    <property type="entry name" value="HTH_TetR"/>
</dbReference>
<keyword evidence="2 4" id="KW-0238">DNA-binding</keyword>
<evidence type="ECO:0000259" key="5">
    <source>
        <dbReference type="PROSITE" id="PS50977"/>
    </source>
</evidence>
<sequence length="203" mass="22149">MPRASVRDRLLAAGLETLRTQGFNGCGVQDITDAAGVPKGSFYNHFDSKEALGAAVVDQYMRASVQDLSLLQDTAKTPLRRLRAYFAWQVERLVEGRFECGCLLANFAAELADHSPLIRERVAASFTEWSSHIEDVLREAQASGEVAPDVAPDMLATFMLGAWEGAVLRSRVEKGRAPLDAFLRLAFDRSLEQGTPACSQSSG</sequence>
<dbReference type="EMBL" id="BJXR01000020">
    <property type="protein sequence ID" value="GEN07130.1"/>
    <property type="molecule type" value="Genomic_DNA"/>
</dbReference>
<dbReference type="Proteomes" id="UP000321514">
    <property type="component" value="Unassembled WGS sequence"/>
</dbReference>
<comment type="caution">
    <text evidence="6">The sequence shown here is derived from an EMBL/GenBank/DDBJ whole genome shotgun (WGS) entry which is preliminary data.</text>
</comment>
<evidence type="ECO:0000313" key="9">
    <source>
        <dbReference type="Proteomes" id="UP000321514"/>
    </source>
</evidence>
<dbReference type="PRINTS" id="PR00455">
    <property type="entry name" value="HTHTETR"/>
</dbReference>
<dbReference type="GO" id="GO:0003677">
    <property type="term" value="F:DNA binding"/>
    <property type="evidence" value="ECO:0007669"/>
    <property type="project" value="UniProtKB-UniRule"/>
</dbReference>
<reference evidence="6 9" key="2">
    <citation type="submission" date="2019-07" db="EMBL/GenBank/DDBJ databases">
        <title>Whole genome shotgun sequence of Myxococcus fulvus NBRC 100333.</title>
        <authorList>
            <person name="Hosoyama A."/>
            <person name="Uohara A."/>
            <person name="Ohji S."/>
            <person name="Ichikawa N."/>
        </authorList>
    </citation>
    <scope>NUCLEOTIDE SEQUENCE [LARGE SCALE GENOMIC DNA]</scope>
    <source>
        <strain evidence="6 9">NBRC 100333</strain>
    </source>
</reference>
<dbReference type="InterPro" id="IPR009057">
    <property type="entry name" value="Homeodomain-like_sf"/>
</dbReference>
<proteinExistence type="predicted"/>
<dbReference type="PANTHER" id="PTHR47506">
    <property type="entry name" value="TRANSCRIPTIONAL REGULATORY PROTEIN"/>
    <property type="match status" value="1"/>
</dbReference>
<keyword evidence="3" id="KW-0804">Transcription</keyword>
<evidence type="ECO:0000313" key="6">
    <source>
        <dbReference type="EMBL" id="GEN07130.1"/>
    </source>
</evidence>
<evidence type="ECO:0000313" key="8">
    <source>
        <dbReference type="Proteomes" id="UP000183760"/>
    </source>
</evidence>
<feature type="domain" description="HTH tetR-type" evidence="5">
    <location>
        <begin position="4"/>
        <end position="64"/>
    </location>
</feature>
<feature type="DNA-binding region" description="H-T-H motif" evidence="4">
    <location>
        <begin position="27"/>
        <end position="46"/>
    </location>
</feature>
<dbReference type="PANTHER" id="PTHR47506:SF6">
    <property type="entry name" value="HTH-TYPE TRANSCRIPTIONAL REPRESSOR NEMR"/>
    <property type="match status" value="1"/>
</dbReference>
<reference evidence="7 8" key="1">
    <citation type="submission" date="2016-10" db="EMBL/GenBank/DDBJ databases">
        <authorList>
            <person name="Varghese N."/>
            <person name="Submissions S."/>
        </authorList>
    </citation>
    <scope>NUCLEOTIDE SEQUENCE [LARGE SCALE GENOMIC DNA]</scope>
    <source>
        <strain evidence="7 8">DSM 16525</strain>
    </source>
</reference>
<evidence type="ECO:0000256" key="4">
    <source>
        <dbReference type="PROSITE-ProRule" id="PRU00335"/>
    </source>
</evidence>
<keyword evidence="8" id="KW-1185">Reference proteome</keyword>
<dbReference type="Pfam" id="PF16925">
    <property type="entry name" value="TetR_C_13"/>
    <property type="match status" value="1"/>
</dbReference>
<dbReference type="InterPro" id="IPR011075">
    <property type="entry name" value="TetR_C"/>
</dbReference>
<dbReference type="SUPFAM" id="SSF48498">
    <property type="entry name" value="Tetracyclin repressor-like, C-terminal domain"/>
    <property type="match status" value="1"/>
</dbReference>
<dbReference type="STRING" id="1334629.MFUL124B02_37660"/>
<dbReference type="Proteomes" id="UP000183760">
    <property type="component" value="Unassembled WGS sequence"/>
</dbReference>
<dbReference type="RefSeq" id="WP_074953447.1">
    <property type="nucleotide sequence ID" value="NZ_BJXR01000020.1"/>
</dbReference>
<evidence type="ECO:0000256" key="3">
    <source>
        <dbReference type="ARBA" id="ARBA00023163"/>
    </source>
</evidence>
<protein>
    <submittedName>
        <fullName evidence="6">TetR family transcriptional regulator</fullName>
    </submittedName>
    <submittedName>
        <fullName evidence="7">Transcriptional regulator, TetR family</fullName>
    </submittedName>
</protein>
<dbReference type="PROSITE" id="PS50977">
    <property type="entry name" value="HTH_TETR_2"/>
    <property type="match status" value="1"/>
</dbReference>
<evidence type="ECO:0000313" key="7">
    <source>
        <dbReference type="EMBL" id="SET99351.1"/>
    </source>
</evidence>
<name>A0A511SZ08_MYXFU</name>
<dbReference type="SUPFAM" id="SSF46689">
    <property type="entry name" value="Homeodomain-like"/>
    <property type="match status" value="1"/>
</dbReference>
<dbReference type="Pfam" id="PF00440">
    <property type="entry name" value="TetR_N"/>
    <property type="match status" value="1"/>
</dbReference>
<keyword evidence="1" id="KW-0805">Transcription regulation</keyword>
<dbReference type="EMBL" id="FOIB01000004">
    <property type="protein sequence ID" value="SET99351.1"/>
    <property type="molecule type" value="Genomic_DNA"/>
</dbReference>
<dbReference type="OrthoDB" id="9793734at2"/>
<gene>
    <name evidence="6" type="ORF">MFU01_21670</name>
    <name evidence="7" type="ORF">SAMN05443572_104245</name>
</gene>